<protein>
    <recommendedName>
        <fullName evidence="2">Recombination endonuclease VII</fullName>
    </recommendedName>
</protein>
<dbReference type="SUPFAM" id="SSF54060">
    <property type="entry name" value="His-Me finger endonucleases"/>
    <property type="match status" value="1"/>
</dbReference>
<dbReference type="EMBL" id="LAZR01006506">
    <property type="protein sequence ID" value="KKM91648.1"/>
    <property type="molecule type" value="Genomic_DNA"/>
</dbReference>
<evidence type="ECO:0000313" key="1">
    <source>
        <dbReference type="EMBL" id="KKM91648.1"/>
    </source>
</evidence>
<dbReference type="AlphaFoldDB" id="A0A0F9LDT3"/>
<dbReference type="InterPro" id="IPR044925">
    <property type="entry name" value="His-Me_finger_sf"/>
</dbReference>
<sequence length="156" mass="18090">MQIGRECTKCKTQKLASEFCVDKRTNKLRSCCKACDAKRRRLCWKVNPEKQKQTACKWRSKNRFKWSLIQSKNGARRCGHVGCIATEEKIEAMFTGFCYVCNVKENEKKLHMDHCHETGEFRGWLCSGCNRIIGFAKDSPERLEAAAEYLRNENIA</sequence>
<proteinExistence type="predicted"/>
<name>A0A0F9LDT3_9ZZZZ</name>
<reference evidence="1" key="1">
    <citation type="journal article" date="2015" name="Nature">
        <title>Complex archaea that bridge the gap between prokaryotes and eukaryotes.</title>
        <authorList>
            <person name="Spang A."/>
            <person name="Saw J.H."/>
            <person name="Jorgensen S.L."/>
            <person name="Zaremba-Niedzwiedzka K."/>
            <person name="Martijn J."/>
            <person name="Lind A.E."/>
            <person name="van Eijk R."/>
            <person name="Schleper C."/>
            <person name="Guy L."/>
            <person name="Ettema T.J."/>
        </authorList>
    </citation>
    <scope>NUCLEOTIDE SEQUENCE</scope>
</reference>
<gene>
    <name evidence="1" type="ORF">LCGC14_1226370</name>
</gene>
<dbReference type="Pfam" id="PF02945">
    <property type="entry name" value="Endonuclease_7"/>
    <property type="match status" value="1"/>
</dbReference>
<dbReference type="Gene3D" id="3.40.1800.10">
    <property type="entry name" value="His-Me finger endonucleases"/>
    <property type="match status" value="1"/>
</dbReference>
<accession>A0A0F9LDT3</accession>
<evidence type="ECO:0008006" key="2">
    <source>
        <dbReference type="Google" id="ProtNLM"/>
    </source>
</evidence>
<comment type="caution">
    <text evidence="1">The sequence shown here is derived from an EMBL/GenBank/DDBJ whole genome shotgun (WGS) entry which is preliminary data.</text>
</comment>
<dbReference type="InterPro" id="IPR004211">
    <property type="entry name" value="Endonuclease_7"/>
</dbReference>
<dbReference type="InterPro" id="IPR038563">
    <property type="entry name" value="Endonuclease_7_sf"/>
</dbReference>
<organism evidence="1">
    <name type="scientific">marine sediment metagenome</name>
    <dbReference type="NCBI Taxonomy" id="412755"/>
    <lineage>
        <taxon>unclassified sequences</taxon>
        <taxon>metagenomes</taxon>
        <taxon>ecological metagenomes</taxon>
    </lineage>
</organism>